<dbReference type="PANTHER" id="PTHR33525">
    <property type="match status" value="1"/>
</dbReference>
<dbReference type="PANTHER" id="PTHR33525:SF3">
    <property type="entry name" value="RIBONUCLEASE Y"/>
    <property type="match status" value="1"/>
</dbReference>
<dbReference type="NCBIfam" id="TIGR00277">
    <property type="entry name" value="HDIG"/>
    <property type="match status" value="1"/>
</dbReference>
<protein>
    <recommendedName>
        <fullName evidence="1">HDOD domain-containing protein</fullName>
    </recommendedName>
</protein>
<comment type="caution">
    <text evidence="2">The sequence shown here is derived from an EMBL/GenBank/DDBJ whole genome shotgun (WGS) entry which is preliminary data.</text>
</comment>
<dbReference type="Proteomes" id="UP000178606">
    <property type="component" value="Unassembled WGS sequence"/>
</dbReference>
<organism evidence="2 3">
    <name type="scientific">Handelsmanbacteria sp. (strain RIFCSPLOWO2_12_FULL_64_10)</name>
    <dbReference type="NCBI Taxonomy" id="1817868"/>
    <lineage>
        <taxon>Bacteria</taxon>
        <taxon>Candidatus Handelsmaniibacteriota</taxon>
    </lineage>
</organism>
<dbReference type="InterPro" id="IPR052340">
    <property type="entry name" value="RNase_Y/CdgJ"/>
</dbReference>
<accession>A0A1F6CKL4</accession>
<reference evidence="2 3" key="1">
    <citation type="journal article" date="2016" name="Nat. Commun.">
        <title>Thousands of microbial genomes shed light on interconnected biogeochemical processes in an aquifer system.</title>
        <authorList>
            <person name="Anantharaman K."/>
            <person name="Brown C.T."/>
            <person name="Hug L.A."/>
            <person name="Sharon I."/>
            <person name="Castelle C.J."/>
            <person name="Probst A.J."/>
            <person name="Thomas B.C."/>
            <person name="Singh A."/>
            <person name="Wilkins M.J."/>
            <person name="Karaoz U."/>
            <person name="Brodie E.L."/>
            <person name="Williams K.H."/>
            <person name="Hubbard S.S."/>
            <person name="Banfield J.F."/>
        </authorList>
    </citation>
    <scope>NUCLEOTIDE SEQUENCE [LARGE SCALE GENOMIC DNA]</scope>
    <source>
        <strain evidence="3">RIFCSPLOWO2_12_FULL_64_10</strain>
    </source>
</reference>
<dbReference type="EMBL" id="MFKF01000223">
    <property type="protein sequence ID" value="OGG49779.1"/>
    <property type="molecule type" value="Genomic_DNA"/>
</dbReference>
<evidence type="ECO:0000313" key="2">
    <source>
        <dbReference type="EMBL" id="OGG49779.1"/>
    </source>
</evidence>
<evidence type="ECO:0000313" key="3">
    <source>
        <dbReference type="Proteomes" id="UP000178606"/>
    </source>
</evidence>
<dbReference type="PROSITE" id="PS51833">
    <property type="entry name" value="HDOD"/>
    <property type="match status" value="1"/>
</dbReference>
<dbReference type="InterPro" id="IPR003607">
    <property type="entry name" value="HD/PDEase_dom"/>
</dbReference>
<dbReference type="AlphaFoldDB" id="A0A1F6CKL4"/>
<dbReference type="SMART" id="SM00471">
    <property type="entry name" value="HDc"/>
    <property type="match status" value="1"/>
</dbReference>
<dbReference type="CDD" id="cd00077">
    <property type="entry name" value="HDc"/>
    <property type="match status" value="1"/>
</dbReference>
<evidence type="ECO:0000259" key="1">
    <source>
        <dbReference type="PROSITE" id="PS51833"/>
    </source>
</evidence>
<dbReference type="Pfam" id="PF08668">
    <property type="entry name" value="HDOD"/>
    <property type="match status" value="1"/>
</dbReference>
<dbReference type="InterPro" id="IPR013976">
    <property type="entry name" value="HDOD"/>
</dbReference>
<name>A0A1F6CKL4_HANXR</name>
<feature type="domain" description="HDOD" evidence="1">
    <location>
        <begin position="17"/>
        <end position="206"/>
    </location>
</feature>
<gene>
    <name evidence="2" type="ORF">A3F84_23185</name>
</gene>
<proteinExistence type="predicted"/>
<sequence>MTERSDMRRIVEKITSLPTLPGIITHLTHLLENPNTTAAEVGKEIAKDQVLSAKVLKLVNSGFYGFSQPITTIPHAMVLLGFNVVKTLVFTTSVLDMMSQSIAGLWEHSLACARTCGIIAKRLDLPDPEEISVAGLLHDLGKVVLQQNLKEEFEKVVSLVRQRDMLFYEAENQVMGVTHANIGGWLLDKWQLPAQIVEPITHHHAFHPVRSNADRTAVVHLADILVRAEGFGFGGDRRVPVVSPEALGFLQLSVEDIREIMDAVNDQLSDVMRM</sequence>
<dbReference type="SUPFAM" id="SSF109604">
    <property type="entry name" value="HD-domain/PDEase-like"/>
    <property type="match status" value="1"/>
</dbReference>
<dbReference type="Gene3D" id="1.10.3210.10">
    <property type="entry name" value="Hypothetical protein af1432"/>
    <property type="match status" value="1"/>
</dbReference>
<dbReference type="InterPro" id="IPR006675">
    <property type="entry name" value="HDIG_dom"/>
</dbReference>